<evidence type="ECO:0000313" key="2">
    <source>
        <dbReference type="Proteomes" id="UP000593737"/>
    </source>
</evidence>
<gene>
    <name evidence="1" type="ORF">Nkreftii_001478</name>
</gene>
<sequence length="35" mass="4188">MQRLDPQIEYAIAARFLGRWGVDEKYQFKEEAQSL</sequence>
<protein>
    <submittedName>
        <fullName evidence="1">Uncharacterized protein</fullName>
    </submittedName>
</protein>
<dbReference type="Proteomes" id="UP000593737">
    <property type="component" value="Chromosome"/>
</dbReference>
<reference evidence="1 2" key="1">
    <citation type="journal article" date="2020" name="ISME J.">
        <title>Enrichment and physiological characterization of a novel comammox Nitrospira indicates ammonium inhibition of complete nitrification.</title>
        <authorList>
            <person name="Sakoula D."/>
            <person name="Koch H."/>
            <person name="Frank J."/>
            <person name="Jetten M.S.M."/>
            <person name="van Kessel M.A.H.J."/>
            <person name="Lucker S."/>
        </authorList>
    </citation>
    <scope>NUCLEOTIDE SEQUENCE [LARGE SCALE GENOMIC DNA]</scope>
    <source>
        <strain evidence="1">Comreactor17</strain>
    </source>
</reference>
<accession>A0A7S8IZ31</accession>
<dbReference type="AlphaFoldDB" id="A0A7S8IZ31"/>
<evidence type="ECO:0000313" key="1">
    <source>
        <dbReference type="EMBL" id="QPD03704.1"/>
    </source>
</evidence>
<proteinExistence type="predicted"/>
<name>A0A7S8IZ31_9BACT</name>
<organism evidence="1 2">
    <name type="scientific">Candidatus Nitrospira kreftii</name>
    <dbReference type="NCBI Taxonomy" id="2652173"/>
    <lineage>
        <taxon>Bacteria</taxon>
        <taxon>Pseudomonadati</taxon>
        <taxon>Nitrospirota</taxon>
        <taxon>Nitrospiria</taxon>
        <taxon>Nitrospirales</taxon>
        <taxon>Nitrospiraceae</taxon>
        <taxon>Nitrospira</taxon>
    </lineage>
</organism>
<dbReference type="KEGG" id="nkf:Nkreftii_001478"/>
<dbReference type="EMBL" id="CP047423">
    <property type="protein sequence ID" value="QPD03704.1"/>
    <property type="molecule type" value="Genomic_DNA"/>
</dbReference>